<gene>
    <name evidence="2" type="ORF">BSU04_41800</name>
</gene>
<protein>
    <recommendedName>
        <fullName evidence="1">Winged helix-turn helix domain-containing protein</fullName>
    </recommendedName>
</protein>
<accession>A0A226WMN8</accession>
<proteinExistence type="predicted"/>
<comment type="caution">
    <text evidence="2">The sequence shown here is derived from an EMBL/GenBank/DDBJ whole genome shotgun (WGS) entry which is preliminary data.</text>
</comment>
<dbReference type="InterPro" id="IPR025959">
    <property type="entry name" value="Winged_HTH_dom"/>
</dbReference>
<sequence>MSWVAAALRHSPKAQGIEADNWTNERLCAAIERRFGIRYSRGHVWKIATDLELSHLIRKVRR</sequence>
<dbReference type="AlphaFoldDB" id="A0A226WMN8"/>
<organism evidence="2 3">
    <name type="scientific">Caballeronia sordidicola</name>
    <name type="common">Burkholderia sordidicola</name>
    <dbReference type="NCBI Taxonomy" id="196367"/>
    <lineage>
        <taxon>Bacteria</taxon>
        <taxon>Pseudomonadati</taxon>
        <taxon>Pseudomonadota</taxon>
        <taxon>Betaproteobacteria</taxon>
        <taxon>Burkholderiales</taxon>
        <taxon>Burkholderiaceae</taxon>
        <taxon>Caballeronia</taxon>
    </lineage>
</organism>
<dbReference type="Proteomes" id="UP000214720">
    <property type="component" value="Unassembled WGS sequence"/>
</dbReference>
<evidence type="ECO:0000313" key="3">
    <source>
        <dbReference type="Proteomes" id="UP000214720"/>
    </source>
</evidence>
<name>A0A226WMN8_CABSO</name>
<dbReference type="Pfam" id="PF13592">
    <property type="entry name" value="HTH_33"/>
    <property type="match status" value="1"/>
</dbReference>
<evidence type="ECO:0000259" key="1">
    <source>
        <dbReference type="Pfam" id="PF13592"/>
    </source>
</evidence>
<feature type="domain" description="Winged helix-turn helix" evidence="1">
    <location>
        <begin position="20"/>
        <end position="47"/>
    </location>
</feature>
<dbReference type="EMBL" id="MTHB01000276">
    <property type="protein sequence ID" value="OXC72464.1"/>
    <property type="molecule type" value="Genomic_DNA"/>
</dbReference>
<evidence type="ECO:0000313" key="2">
    <source>
        <dbReference type="EMBL" id="OXC72464.1"/>
    </source>
</evidence>
<reference evidence="3" key="1">
    <citation type="submission" date="2017-01" db="EMBL/GenBank/DDBJ databases">
        <title>Genome Analysis of Deinococcus marmoris KOPRI26562.</title>
        <authorList>
            <person name="Kim J.H."/>
            <person name="Oh H.-M."/>
        </authorList>
    </citation>
    <scope>NUCLEOTIDE SEQUENCE [LARGE SCALE GENOMIC DNA]</scope>
    <source>
        <strain evidence="3">PAMC 26633</strain>
    </source>
</reference>